<proteinExistence type="predicted"/>
<dbReference type="Pfam" id="PF00581">
    <property type="entry name" value="Rhodanese"/>
    <property type="match status" value="1"/>
</dbReference>
<dbReference type="SUPFAM" id="SSF52821">
    <property type="entry name" value="Rhodanese/Cell cycle control phosphatase"/>
    <property type="match status" value="1"/>
</dbReference>
<reference evidence="3" key="1">
    <citation type="submission" date="2020-07" db="EMBL/GenBank/DDBJ databases">
        <title>Huge and variable diversity of episymbiotic CPR bacteria and DPANN archaea in groundwater ecosystems.</title>
        <authorList>
            <person name="He C.Y."/>
            <person name="Keren R."/>
            <person name="Whittaker M."/>
            <person name="Farag I.F."/>
            <person name="Doudna J."/>
            <person name="Cate J.H.D."/>
            <person name="Banfield J.F."/>
        </authorList>
    </citation>
    <scope>NUCLEOTIDE SEQUENCE</scope>
    <source>
        <strain evidence="3">NC_groundwater_928_Pr1_S-0.2um_72_17</strain>
    </source>
</reference>
<name>A0A9D6L9V8_UNCEI</name>
<dbReference type="InterPro" id="IPR036873">
    <property type="entry name" value="Rhodanese-like_dom_sf"/>
</dbReference>
<dbReference type="PROSITE" id="PS00380">
    <property type="entry name" value="RHODANESE_1"/>
    <property type="match status" value="1"/>
</dbReference>
<sequence>MSAHRAVAGARGLVAGAVLAAALAAGAARAEAPPTTIDHATLGDTESRTPEISTADLTDVIARGSAAVIDTRSFAEYAISHIPGAISVAERPGLAKARSASDVGEIDRVLGGRRDTAIVLYGNGPFDGSTRRIADHLAVAGYTNVRRYQLGIPV</sequence>
<keyword evidence="1" id="KW-0732">Signal</keyword>
<dbReference type="InterPro" id="IPR001307">
    <property type="entry name" value="Thiosulphate_STrfase_CS"/>
</dbReference>
<feature type="non-terminal residue" evidence="3">
    <location>
        <position position="154"/>
    </location>
</feature>
<feature type="domain" description="Rhodanese" evidence="2">
    <location>
        <begin position="62"/>
        <end position="152"/>
    </location>
</feature>
<feature type="signal peptide" evidence="1">
    <location>
        <begin position="1"/>
        <end position="30"/>
    </location>
</feature>
<organism evidence="3 4">
    <name type="scientific">Eiseniibacteriota bacterium</name>
    <dbReference type="NCBI Taxonomy" id="2212470"/>
    <lineage>
        <taxon>Bacteria</taxon>
        <taxon>Candidatus Eiseniibacteriota</taxon>
    </lineage>
</organism>
<dbReference type="AlphaFoldDB" id="A0A9D6L9V8"/>
<dbReference type="EMBL" id="JACQAY010000149">
    <property type="protein sequence ID" value="MBI3539567.1"/>
    <property type="molecule type" value="Genomic_DNA"/>
</dbReference>
<evidence type="ECO:0000313" key="4">
    <source>
        <dbReference type="Proteomes" id="UP000807850"/>
    </source>
</evidence>
<accession>A0A9D6L9V8</accession>
<protein>
    <submittedName>
        <fullName evidence="3">Rhodanese-like domain-containing protein</fullName>
    </submittedName>
</protein>
<gene>
    <name evidence="3" type="ORF">HY076_04785</name>
</gene>
<dbReference type="PROSITE" id="PS50206">
    <property type="entry name" value="RHODANESE_3"/>
    <property type="match status" value="1"/>
</dbReference>
<evidence type="ECO:0000256" key="1">
    <source>
        <dbReference type="SAM" id="SignalP"/>
    </source>
</evidence>
<dbReference type="InterPro" id="IPR001763">
    <property type="entry name" value="Rhodanese-like_dom"/>
</dbReference>
<dbReference type="SMART" id="SM00450">
    <property type="entry name" value="RHOD"/>
    <property type="match status" value="1"/>
</dbReference>
<evidence type="ECO:0000259" key="2">
    <source>
        <dbReference type="PROSITE" id="PS50206"/>
    </source>
</evidence>
<comment type="caution">
    <text evidence="3">The sequence shown here is derived from an EMBL/GenBank/DDBJ whole genome shotgun (WGS) entry which is preliminary data.</text>
</comment>
<dbReference type="Proteomes" id="UP000807850">
    <property type="component" value="Unassembled WGS sequence"/>
</dbReference>
<dbReference type="CDD" id="cd00158">
    <property type="entry name" value="RHOD"/>
    <property type="match status" value="1"/>
</dbReference>
<feature type="chain" id="PRO_5038341209" evidence="1">
    <location>
        <begin position="31"/>
        <end position="154"/>
    </location>
</feature>
<dbReference type="GO" id="GO:0004792">
    <property type="term" value="F:thiosulfate-cyanide sulfurtransferase activity"/>
    <property type="evidence" value="ECO:0007669"/>
    <property type="project" value="InterPro"/>
</dbReference>
<evidence type="ECO:0000313" key="3">
    <source>
        <dbReference type="EMBL" id="MBI3539567.1"/>
    </source>
</evidence>
<dbReference type="Gene3D" id="3.40.250.10">
    <property type="entry name" value="Rhodanese-like domain"/>
    <property type="match status" value="1"/>
</dbReference>